<accession>A0A6J5YZA6</accession>
<reference evidence="1" key="1">
    <citation type="submission" date="2020-05" db="EMBL/GenBank/DDBJ databases">
        <authorList>
            <person name="Chiriac C."/>
            <person name="Salcher M."/>
            <person name="Ghai R."/>
            <person name="Kavagutti S V."/>
        </authorList>
    </citation>
    <scope>NUCLEOTIDE SEQUENCE</scope>
</reference>
<proteinExistence type="predicted"/>
<evidence type="ECO:0000313" key="1">
    <source>
        <dbReference type="EMBL" id="CAB4334277.1"/>
    </source>
</evidence>
<sequence>MDAAPAVAVPLIAPVEVSIASPDGSAGEIENVLAGSPPDAVTGVKLAAADAVIVSTALTRVVESAVAIVSANVLALVADVASVAVIV</sequence>
<gene>
    <name evidence="1" type="ORF">UFOPK3574_00434</name>
</gene>
<name>A0A6J5YZA6_9ZZZZ</name>
<organism evidence="1">
    <name type="scientific">freshwater metagenome</name>
    <dbReference type="NCBI Taxonomy" id="449393"/>
    <lineage>
        <taxon>unclassified sequences</taxon>
        <taxon>metagenomes</taxon>
        <taxon>ecological metagenomes</taxon>
    </lineage>
</organism>
<dbReference type="EMBL" id="CAESAF010000030">
    <property type="protein sequence ID" value="CAB4334277.1"/>
    <property type="molecule type" value="Genomic_DNA"/>
</dbReference>
<protein>
    <submittedName>
        <fullName evidence="1">Unannotated protein</fullName>
    </submittedName>
</protein>
<dbReference type="AlphaFoldDB" id="A0A6J5YZA6"/>